<gene>
    <name evidence="3" type="ORF">N0A02_20615</name>
</gene>
<dbReference type="Pfam" id="PF00797">
    <property type="entry name" value="Acetyltransf_2"/>
    <property type="match status" value="1"/>
</dbReference>
<name>A0ABV1LRL9_9BURK</name>
<sequence length="278" mass="31512">MNNAAVLHLLWICITHGSSGHKSEFNMQIERYLTRLDFRATPKPDVATLHDLHRAHMQAVPFENLDIHLGRKIVLDENLLFRKIVERRRGGICYELNGLFARLLTDIGFNVSMVAAEVFKDDGTTGPLFDHMALLVEIDNERYLADVGFGDSFIGPLRLSDAGDQTQDRRIYRIQQDANMFTVMAESGVNNNVMKPSFRFSTQPRQLSDFDEMCTYHQTSVHSHFTRKEICSRATLSGRITLSGTQLIETANGSRSVVELASIDERRQALIQHFGISL</sequence>
<evidence type="ECO:0000313" key="4">
    <source>
        <dbReference type="Proteomes" id="UP001469089"/>
    </source>
</evidence>
<evidence type="ECO:0000256" key="2">
    <source>
        <dbReference type="RuleBase" id="RU003452"/>
    </source>
</evidence>
<evidence type="ECO:0000256" key="1">
    <source>
        <dbReference type="ARBA" id="ARBA00006547"/>
    </source>
</evidence>
<dbReference type="InterPro" id="IPR001447">
    <property type="entry name" value="Arylamine_N-AcTrfase"/>
</dbReference>
<dbReference type="PANTHER" id="PTHR11786">
    <property type="entry name" value="N-HYDROXYARYLAMINE O-ACETYLTRANSFERASE"/>
    <property type="match status" value="1"/>
</dbReference>
<organism evidence="3 4">
    <name type="scientific">Paraburkholderia acidicola</name>
    <dbReference type="NCBI Taxonomy" id="1912599"/>
    <lineage>
        <taxon>Bacteria</taxon>
        <taxon>Pseudomonadati</taxon>
        <taxon>Pseudomonadota</taxon>
        <taxon>Betaproteobacteria</taxon>
        <taxon>Burkholderiales</taxon>
        <taxon>Burkholderiaceae</taxon>
        <taxon>Paraburkholderia</taxon>
    </lineage>
</organism>
<dbReference type="EMBL" id="JAOALG010000002">
    <property type="protein sequence ID" value="MEQ5841842.1"/>
    <property type="molecule type" value="Genomic_DNA"/>
</dbReference>
<comment type="similarity">
    <text evidence="1 2">Belongs to the arylamine N-acetyltransferase family.</text>
</comment>
<keyword evidence="4" id="KW-1185">Reference proteome</keyword>
<dbReference type="InterPro" id="IPR038765">
    <property type="entry name" value="Papain-like_cys_pep_sf"/>
</dbReference>
<evidence type="ECO:0000313" key="3">
    <source>
        <dbReference type="EMBL" id="MEQ5841842.1"/>
    </source>
</evidence>
<dbReference type="InterPro" id="IPR053710">
    <property type="entry name" value="Arylamine_NAT_domain_sf"/>
</dbReference>
<dbReference type="PRINTS" id="PR01543">
    <property type="entry name" value="ANATRNSFRASE"/>
</dbReference>
<dbReference type="Proteomes" id="UP001469089">
    <property type="component" value="Unassembled WGS sequence"/>
</dbReference>
<comment type="caution">
    <text evidence="3">The sequence shown here is derived from an EMBL/GenBank/DDBJ whole genome shotgun (WGS) entry which is preliminary data.</text>
</comment>
<dbReference type="PANTHER" id="PTHR11786:SF0">
    <property type="entry name" value="ARYLAMINE N-ACETYLTRANSFERASE 4-RELATED"/>
    <property type="match status" value="1"/>
</dbReference>
<accession>A0ABV1LRL9</accession>
<dbReference type="SUPFAM" id="SSF54001">
    <property type="entry name" value="Cysteine proteinases"/>
    <property type="match status" value="1"/>
</dbReference>
<protein>
    <submittedName>
        <fullName evidence="3">Arylamine N-acetyltransferase</fullName>
    </submittedName>
</protein>
<dbReference type="Gene3D" id="3.30.2140.20">
    <property type="match status" value="1"/>
</dbReference>
<reference evidence="3 4" key="1">
    <citation type="journal article" date="2024" name="Chem. Sci.">
        <title>Discovery of a lagriamide polyketide by integrated genome mining, isotopic labeling, and untargeted metabolomics.</title>
        <authorList>
            <person name="Fergusson C.H."/>
            <person name="Saulog J."/>
            <person name="Paulo B.S."/>
            <person name="Wilson D.M."/>
            <person name="Liu D.Y."/>
            <person name="Morehouse N.J."/>
            <person name="Waterworth S."/>
            <person name="Barkei J."/>
            <person name="Gray C.A."/>
            <person name="Kwan J.C."/>
            <person name="Eustaquio A.S."/>
            <person name="Linington R.G."/>
        </authorList>
    </citation>
    <scope>NUCLEOTIDE SEQUENCE [LARGE SCALE GENOMIC DNA]</scope>
    <source>
        <strain evidence="3 4">RL17-338-BIF-B</strain>
    </source>
</reference>
<dbReference type="RefSeq" id="WP_349543796.1">
    <property type="nucleotide sequence ID" value="NZ_JAOALG010000002.1"/>
</dbReference>
<proteinExistence type="inferred from homology"/>